<accession>Q22A25</accession>
<feature type="domain" description="COP9 signalosome complex subunit 3 N-terminal helical repeats" evidence="2">
    <location>
        <begin position="13"/>
        <end position="217"/>
    </location>
</feature>
<evidence type="ECO:0000259" key="2">
    <source>
        <dbReference type="Pfam" id="PF22788"/>
    </source>
</evidence>
<evidence type="ECO:0000313" key="3">
    <source>
        <dbReference type="EMBL" id="EAR82154.2"/>
    </source>
</evidence>
<keyword evidence="4" id="KW-1185">Reference proteome</keyword>
<dbReference type="EMBL" id="GG662462">
    <property type="protein sequence ID" value="EAR82154.2"/>
    <property type="molecule type" value="Genomic_DNA"/>
</dbReference>
<dbReference type="OrthoDB" id="29061at2759"/>
<proteinExistence type="predicted"/>
<dbReference type="InParanoid" id="Q22A25"/>
<dbReference type="HOGENOM" id="CLU_706947_0_0_1"/>
<protein>
    <submittedName>
        <fullName evidence="3">COP9 signalosome complex subunit 3, putative</fullName>
    </submittedName>
</protein>
<gene>
    <name evidence="3" type="ORF">TTHERM_01289160</name>
</gene>
<organism evidence="3 4">
    <name type="scientific">Tetrahymena thermophila (strain SB210)</name>
    <dbReference type="NCBI Taxonomy" id="312017"/>
    <lineage>
        <taxon>Eukaryota</taxon>
        <taxon>Sar</taxon>
        <taxon>Alveolata</taxon>
        <taxon>Ciliophora</taxon>
        <taxon>Intramacronucleata</taxon>
        <taxon>Oligohymenophorea</taxon>
        <taxon>Hymenostomatida</taxon>
        <taxon>Tetrahymenina</taxon>
        <taxon>Tetrahymenidae</taxon>
        <taxon>Tetrahymena</taxon>
    </lineage>
</organism>
<dbReference type="InterPro" id="IPR050756">
    <property type="entry name" value="CSN3"/>
</dbReference>
<dbReference type="InterPro" id="IPR055089">
    <property type="entry name" value="COP9_N"/>
</dbReference>
<evidence type="ECO:0000313" key="4">
    <source>
        <dbReference type="Proteomes" id="UP000009168"/>
    </source>
</evidence>
<dbReference type="STRING" id="312017.Q22A25"/>
<name>Q22A25_TETTS</name>
<dbReference type="PANTHER" id="PTHR10758:SF1">
    <property type="entry name" value="COP9 SIGNALOSOME COMPLEX SUBUNIT 3"/>
    <property type="match status" value="1"/>
</dbReference>
<dbReference type="PANTHER" id="PTHR10758">
    <property type="entry name" value="26S PROTEASOME NON-ATPASE REGULATORY SUBUNIT 3/COP9 SIGNALOSOME COMPLEX SUBUNIT 3"/>
    <property type="match status" value="1"/>
</dbReference>
<dbReference type="Proteomes" id="UP000009168">
    <property type="component" value="Unassembled WGS sequence"/>
</dbReference>
<dbReference type="GO" id="GO:0008180">
    <property type="term" value="C:COP9 signalosome"/>
    <property type="evidence" value="ECO:0007669"/>
    <property type="project" value="TreeGrafter"/>
</dbReference>
<reference evidence="4" key="1">
    <citation type="journal article" date="2006" name="PLoS Biol.">
        <title>Macronuclear genome sequence of the ciliate Tetrahymena thermophila, a model eukaryote.</title>
        <authorList>
            <person name="Eisen J.A."/>
            <person name="Coyne R.S."/>
            <person name="Wu M."/>
            <person name="Wu D."/>
            <person name="Thiagarajan M."/>
            <person name="Wortman J.R."/>
            <person name="Badger J.H."/>
            <person name="Ren Q."/>
            <person name="Amedeo P."/>
            <person name="Jones K.M."/>
            <person name="Tallon L.J."/>
            <person name="Delcher A.L."/>
            <person name="Salzberg S.L."/>
            <person name="Silva J.C."/>
            <person name="Haas B.J."/>
            <person name="Majoros W.H."/>
            <person name="Farzad M."/>
            <person name="Carlton J.M."/>
            <person name="Smith R.K. Jr."/>
            <person name="Garg J."/>
            <person name="Pearlman R.E."/>
            <person name="Karrer K.M."/>
            <person name="Sun L."/>
            <person name="Manning G."/>
            <person name="Elde N.C."/>
            <person name="Turkewitz A.P."/>
            <person name="Asai D.J."/>
            <person name="Wilkes D.E."/>
            <person name="Wang Y."/>
            <person name="Cai H."/>
            <person name="Collins K."/>
            <person name="Stewart B.A."/>
            <person name="Lee S.R."/>
            <person name="Wilamowska K."/>
            <person name="Weinberg Z."/>
            <person name="Ruzzo W.L."/>
            <person name="Wloga D."/>
            <person name="Gaertig J."/>
            <person name="Frankel J."/>
            <person name="Tsao C.-C."/>
            <person name="Gorovsky M.A."/>
            <person name="Keeling P.J."/>
            <person name="Waller R.F."/>
            <person name="Patron N.J."/>
            <person name="Cherry J.M."/>
            <person name="Stover N.A."/>
            <person name="Krieger C.J."/>
            <person name="del Toro C."/>
            <person name="Ryder H.F."/>
            <person name="Williamson S.C."/>
            <person name="Barbeau R.A."/>
            <person name="Hamilton E.P."/>
            <person name="Orias E."/>
        </authorList>
    </citation>
    <scope>NUCLEOTIDE SEQUENCE [LARGE SCALE GENOMIC DNA]</scope>
    <source>
        <strain evidence="4">SB210</strain>
    </source>
</reference>
<dbReference type="KEGG" id="tet:TTHERM_01289160"/>
<dbReference type="GO" id="GO:0006511">
    <property type="term" value="P:ubiquitin-dependent protein catabolic process"/>
    <property type="evidence" value="ECO:0007669"/>
    <property type="project" value="TreeGrafter"/>
</dbReference>
<dbReference type="eggNOG" id="KOG2582">
    <property type="taxonomic scope" value="Eukaryota"/>
</dbReference>
<dbReference type="RefSeq" id="XP_001029818.2">
    <property type="nucleotide sequence ID" value="XM_001029818.3"/>
</dbReference>
<dbReference type="Pfam" id="PF22788">
    <property type="entry name" value="COP9_hel_rpt"/>
    <property type="match status" value="1"/>
</dbReference>
<keyword evidence="1" id="KW-0963">Cytoplasm</keyword>
<dbReference type="GeneID" id="7835739"/>
<dbReference type="AlphaFoldDB" id="Q22A25"/>
<evidence type="ECO:0000256" key="1">
    <source>
        <dbReference type="ARBA" id="ARBA00022490"/>
    </source>
</evidence>
<sequence>MNLNELIKLSSEQSYDTLVKKLESQDSTFKKQAVQIFTAIQNQDMETHQLIFLYCLQYMDIKTTFNIFDRFLKSLTNGKQICHKIDKLYKVADEYKKFMIENNLAIKAIKAFEFACRSLEKEKIGLTRMHSMFVELCLRAKMYKSALRIIDKPLIHLEVRSKIDEGDFYNFKYFCGCIFLGLKRYREAQDCFELVVQLHQKDLYQVTIDTCKKLFFLGIRSGETSLHKSISQMDVISNKLINVVLDVYKQSEKNLESFDQFVLMNEKELQKEGNLGLARQLRICFIIKELRKLMRVYTRFRIEKLDKEIKVNFKDIADLQSEINKVERLFKINRKLNCIEFNQGEDIDHREQVLIPLKNLFELLKSVKQEYEAENEKMIIERIQQPDVIVA</sequence>